<evidence type="ECO:0000256" key="6">
    <source>
        <dbReference type="ARBA" id="ARBA00031792"/>
    </source>
</evidence>
<dbReference type="PROSITE" id="PS51675">
    <property type="entry name" value="SAM_MT_TRM10"/>
    <property type="match status" value="1"/>
</dbReference>
<feature type="compositionally biased region" description="Polar residues" evidence="9">
    <location>
        <begin position="71"/>
        <end position="88"/>
    </location>
</feature>
<feature type="compositionally biased region" description="Basic and acidic residues" evidence="9">
    <location>
        <begin position="191"/>
        <end position="215"/>
    </location>
</feature>
<evidence type="ECO:0000256" key="8">
    <source>
        <dbReference type="ARBA" id="ARBA00048434"/>
    </source>
</evidence>
<dbReference type="InterPro" id="IPR007356">
    <property type="entry name" value="tRNA_m1G_MeTrfase_euk"/>
</dbReference>
<evidence type="ECO:0000256" key="4">
    <source>
        <dbReference type="ARBA" id="ARBA00022679"/>
    </source>
</evidence>
<dbReference type="GO" id="GO:0000049">
    <property type="term" value="F:tRNA binding"/>
    <property type="evidence" value="ECO:0007669"/>
    <property type="project" value="TreeGrafter"/>
</dbReference>
<dbReference type="GO" id="GO:0052905">
    <property type="term" value="F:tRNA (guanosine(9)-N1)-methyltransferase activity"/>
    <property type="evidence" value="ECO:0007669"/>
    <property type="project" value="UniProtKB-EC"/>
</dbReference>
<dbReference type="Gene3D" id="3.40.1280.30">
    <property type="match status" value="1"/>
</dbReference>
<evidence type="ECO:0000256" key="3">
    <source>
        <dbReference type="ARBA" id="ARBA00022603"/>
    </source>
</evidence>
<organism evidence="11 12">
    <name type="scientific">Puccinia graminis f. sp. tritici</name>
    <dbReference type="NCBI Taxonomy" id="56615"/>
    <lineage>
        <taxon>Eukaryota</taxon>
        <taxon>Fungi</taxon>
        <taxon>Dikarya</taxon>
        <taxon>Basidiomycota</taxon>
        <taxon>Pucciniomycotina</taxon>
        <taxon>Pucciniomycetes</taxon>
        <taxon>Pucciniales</taxon>
        <taxon>Pucciniaceae</taxon>
        <taxon>Puccinia</taxon>
    </lineage>
</organism>
<sequence>MNSPTSSSQEIEEPLKGTSTTRIKQEEDNNSNQLSKKQLKRQLKRQLILDERPAKRAAERARKKAKKLESKNSTTPKQQEDGGNSNKQKPIIFPATVVFDCRFDDKMSDKEIVSLDRQIAHSYSINRKANVQFKSLVCTSFNGRLRTRFQQNGNQYLRWKSVQFTDQSIEDLAFSKADSERAADPAGTRPSTDDDLPKPSPKEEEEQRKTSKKDEEEPLQTLDAQSAPDGPAADQDLSKEDQAPKTEQVEEQRISDLTHQKIVEDIKPEGDQKLDRKHPEALLIDPQNVIYLSADSSNILTTIEPDKVYVIGSIVDHNRHKNLCLDLATNQAFQHAQLPIAEHFSQLKTRKVLTVNQVFEILVNYLVDQDWKNAFERVIPSRKL</sequence>
<reference evidence="11 12" key="1">
    <citation type="submission" date="2019-05" db="EMBL/GenBank/DDBJ databases">
        <title>Emergence of the Ug99 lineage of the wheat stem rust pathogen through somatic hybridization.</title>
        <authorList>
            <person name="Li F."/>
            <person name="Upadhyaya N.M."/>
            <person name="Sperschneider J."/>
            <person name="Matny O."/>
            <person name="Nguyen-Phuc H."/>
            <person name="Mago R."/>
            <person name="Raley C."/>
            <person name="Miller M.E."/>
            <person name="Silverstein K.A.T."/>
            <person name="Henningsen E."/>
            <person name="Hirsch C.D."/>
            <person name="Visser B."/>
            <person name="Pretorius Z.A."/>
            <person name="Steffenson B.J."/>
            <person name="Schwessinger B."/>
            <person name="Dodds P.N."/>
            <person name="Figueroa M."/>
        </authorList>
    </citation>
    <scope>NUCLEOTIDE SEQUENCE [LARGE SCALE GENOMIC DNA]</scope>
    <source>
        <strain evidence="11 12">Ug99</strain>
    </source>
</reference>
<evidence type="ECO:0000256" key="7">
    <source>
        <dbReference type="ARBA" id="ARBA00032166"/>
    </source>
</evidence>
<evidence type="ECO:0000256" key="1">
    <source>
        <dbReference type="ARBA" id="ARBA00012797"/>
    </source>
</evidence>
<protein>
    <recommendedName>
        <fullName evidence="2">tRNA (guanine(9)-N1)-methyltransferase</fullName>
        <ecNumber evidence="1">2.1.1.221</ecNumber>
    </recommendedName>
    <alternativeName>
        <fullName evidence="7">tRNA methyltransferase 10</fullName>
    </alternativeName>
    <alternativeName>
        <fullName evidence="6">tRNA(m1G9)-methyltransferase</fullName>
    </alternativeName>
</protein>
<proteinExistence type="predicted"/>
<feature type="compositionally biased region" description="Basic and acidic residues" evidence="9">
    <location>
        <begin position="236"/>
        <end position="273"/>
    </location>
</feature>
<feature type="domain" description="SAM-dependent MTase TRM10-type" evidence="10">
    <location>
        <begin position="82"/>
        <end position="384"/>
    </location>
</feature>
<dbReference type="CDD" id="cd18089">
    <property type="entry name" value="SPOUT_Trm10-like"/>
    <property type="match status" value="1"/>
</dbReference>
<dbReference type="EC" id="2.1.1.221" evidence="1"/>
<evidence type="ECO:0000256" key="9">
    <source>
        <dbReference type="SAM" id="MobiDB-lite"/>
    </source>
</evidence>
<evidence type="ECO:0000313" key="11">
    <source>
        <dbReference type="EMBL" id="KAA1088891.1"/>
    </source>
</evidence>
<evidence type="ECO:0000256" key="5">
    <source>
        <dbReference type="ARBA" id="ARBA00022691"/>
    </source>
</evidence>
<dbReference type="GO" id="GO:0002939">
    <property type="term" value="P:tRNA N1-guanine methylation"/>
    <property type="evidence" value="ECO:0007669"/>
    <property type="project" value="TreeGrafter"/>
</dbReference>
<dbReference type="GO" id="GO:0005634">
    <property type="term" value="C:nucleus"/>
    <property type="evidence" value="ECO:0007669"/>
    <property type="project" value="TreeGrafter"/>
</dbReference>
<keyword evidence="5" id="KW-0949">S-adenosyl-L-methionine</keyword>
<feature type="compositionally biased region" description="Basic and acidic residues" evidence="9">
    <location>
        <begin position="47"/>
        <end position="60"/>
    </location>
</feature>
<keyword evidence="4 11" id="KW-0808">Transferase</keyword>
<evidence type="ECO:0000313" key="12">
    <source>
        <dbReference type="Proteomes" id="UP000325313"/>
    </source>
</evidence>
<dbReference type="AlphaFoldDB" id="A0A5B0NHR3"/>
<feature type="region of interest" description="Disordered" evidence="9">
    <location>
        <begin position="175"/>
        <end position="273"/>
    </location>
</feature>
<dbReference type="Proteomes" id="UP000325313">
    <property type="component" value="Unassembled WGS sequence"/>
</dbReference>
<evidence type="ECO:0000259" key="10">
    <source>
        <dbReference type="PROSITE" id="PS51675"/>
    </source>
</evidence>
<comment type="catalytic activity">
    <reaction evidence="8">
        <text>guanosine(9) in tRNA + S-adenosyl-L-methionine = N(1)-methylguanosine(9) in tRNA + S-adenosyl-L-homocysteine + H(+)</text>
        <dbReference type="Rhea" id="RHEA:43156"/>
        <dbReference type="Rhea" id="RHEA-COMP:10367"/>
        <dbReference type="Rhea" id="RHEA-COMP:10368"/>
        <dbReference type="ChEBI" id="CHEBI:15378"/>
        <dbReference type="ChEBI" id="CHEBI:57856"/>
        <dbReference type="ChEBI" id="CHEBI:59789"/>
        <dbReference type="ChEBI" id="CHEBI:73542"/>
        <dbReference type="ChEBI" id="CHEBI:74269"/>
        <dbReference type="EC" id="2.1.1.221"/>
    </reaction>
</comment>
<gene>
    <name evidence="11" type="primary">TRM10_3</name>
    <name evidence="11" type="ORF">PGTUg99_033903</name>
</gene>
<dbReference type="InterPro" id="IPR038459">
    <property type="entry name" value="MT_TRM10-typ_sf"/>
</dbReference>
<name>A0A5B0NHR3_PUCGR</name>
<dbReference type="EMBL" id="VDEP01000405">
    <property type="protein sequence ID" value="KAA1088891.1"/>
    <property type="molecule type" value="Genomic_DNA"/>
</dbReference>
<dbReference type="PANTHER" id="PTHR13563">
    <property type="entry name" value="TRNA (GUANINE-9-) METHYLTRANSFERASE"/>
    <property type="match status" value="1"/>
</dbReference>
<accession>A0A5B0NHR3</accession>
<feature type="region of interest" description="Disordered" evidence="9">
    <location>
        <begin position="1"/>
        <end position="89"/>
    </location>
</feature>
<comment type="caution">
    <text evidence="11">The sequence shown here is derived from an EMBL/GenBank/DDBJ whole genome shotgun (WGS) entry which is preliminary data.</text>
</comment>
<keyword evidence="3 11" id="KW-0489">Methyltransferase</keyword>
<dbReference type="PANTHER" id="PTHR13563:SF13">
    <property type="entry name" value="TRNA METHYLTRANSFERASE 10 HOMOLOG A"/>
    <property type="match status" value="1"/>
</dbReference>
<dbReference type="InterPro" id="IPR028564">
    <property type="entry name" value="MT_TRM10-typ"/>
</dbReference>
<evidence type="ECO:0000256" key="2">
    <source>
        <dbReference type="ARBA" id="ARBA00020451"/>
    </source>
</evidence>